<evidence type="ECO:0000313" key="1">
    <source>
        <dbReference type="EMBL" id="OXC74804.1"/>
    </source>
</evidence>
<reference evidence="2" key="1">
    <citation type="submission" date="2017-01" db="EMBL/GenBank/DDBJ databases">
        <title>Genome Analysis of Deinococcus marmoris KOPRI26562.</title>
        <authorList>
            <person name="Kim J.H."/>
            <person name="Oh H.-M."/>
        </authorList>
    </citation>
    <scope>NUCLEOTIDE SEQUENCE [LARGE SCALE GENOMIC DNA]</scope>
    <source>
        <strain evidence="2">PAMC 26633</strain>
    </source>
</reference>
<name>A0A226WUE7_CABSO</name>
<accession>A0A226WUE7</accession>
<protein>
    <submittedName>
        <fullName evidence="1">Uncharacterized protein</fullName>
    </submittedName>
</protein>
<dbReference type="Proteomes" id="UP000214720">
    <property type="component" value="Unassembled WGS sequence"/>
</dbReference>
<organism evidence="1 2">
    <name type="scientific">Caballeronia sordidicola</name>
    <name type="common">Burkholderia sordidicola</name>
    <dbReference type="NCBI Taxonomy" id="196367"/>
    <lineage>
        <taxon>Bacteria</taxon>
        <taxon>Pseudomonadati</taxon>
        <taxon>Pseudomonadota</taxon>
        <taxon>Betaproteobacteria</taxon>
        <taxon>Burkholderiales</taxon>
        <taxon>Burkholderiaceae</taxon>
        <taxon>Caballeronia</taxon>
    </lineage>
</organism>
<proteinExistence type="predicted"/>
<comment type="caution">
    <text evidence="1">The sequence shown here is derived from an EMBL/GenBank/DDBJ whole genome shotgun (WGS) entry which is preliminary data.</text>
</comment>
<dbReference type="EMBL" id="MTHB01000204">
    <property type="protein sequence ID" value="OXC74804.1"/>
    <property type="molecule type" value="Genomic_DNA"/>
</dbReference>
<evidence type="ECO:0000313" key="2">
    <source>
        <dbReference type="Proteomes" id="UP000214720"/>
    </source>
</evidence>
<dbReference type="AlphaFoldDB" id="A0A226WUE7"/>
<sequence length="98" mass="10407">MNALGFASKSARDIFSRVARSFDPVIWEAISLSDCPGFTLYWVTAPDAAAGAEASETAVALLAWAMASEETAVPSSTLARLAAISAARRERLRKQGCE</sequence>
<gene>
    <name evidence="1" type="ORF">BSU04_30290</name>
</gene>